<dbReference type="AlphaFoldDB" id="A0A0D2DNZ2"/>
<keyword evidence="1" id="KW-0285">Flavoprotein</keyword>
<dbReference type="InterPro" id="IPR050775">
    <property type="entry name" value="FAD-binding_Monooxygenases"/>
</dbReference>
<dbReference type="RefSeq" id="XP_013283274.1">
    <property type="nucleotide sequence ID" value="XM_013427820.1"/>
</dbReference>
<protein>
    <recommendedName>
        <fullName evidence="7">Cyclohexanone monooxygenase</fullName>
    </recommendedName>
</protein>
<dbReference type="PANTHER" id="PTHR43098:SF5">
    <property type="entry name" value="DUAL-FUNCTIONAL MONOOXYGENASE_METHYLTRANSFERASE PSOF"/>
    <property type="match status" value="1"/>
</dbReference>
<evidence type="ECO:0000313" key="6">
    <source>
        <dbReference type="Proteomes" id="UP000053029"/>
    </source>
</evidence>
<dbReference type="GO" id="GO:0050661">
    <property type="term" value="F:NADP binding"/>
    <property type="evidence" value="ECO:0007669"/>
    <property type="project" value="InterPro"/>
</dbReference>
<keyword evidence="3" id="KW-0521">NADP</keyword>
<name>A0A0D2DNZ2_9EURO</name>
<evidence type="ECO:0000256" key="4">
    <source>
        <dbReference type="ARBA" id="ARBA00023002"/>
    </source>
</evidence>
<evidence type="ECO:0008006" key="7">
    <source>
        <dbReference type="Google" id="ProtNLM"/>
    </source>
</evidence>
<organism evidence="5 6">
    <name type="scientific">Fonsecaea pedrosoi CBS 271.37</name>
    <dbReference type="NCBI Taxonomy" id="1442368"/>
    <lineage>
        <taxon>Eukaryota</taxon>
        <taxon>Fungi</taxon>
        <taxon>Dikarya</taxon>
        <taxon>Ascomycota</taxon>
        <taxon>Pezizomycotina</taxon>
        <taxon>Eurotiomycetes</taxon>
        <taxon>Chaetothyriomycetidae</taxon>
        <taxon>Chaetothyriales</taxon>
        <taxon>Herpotrichiellaceae</taxon>
        <taxon>Fonsecaea</taxon>
    </lineage>
</organism>
<sequence>MAIKVDYDALIVGAGFGGIYQSYMLSNLGLTLKVIDAAGDVGGTWYWNRYPGAMSDTESYLYRYTWDKDDLLNYPWTHHYVRQPEILKYLNHVTDRHDLRKFMQFETSLTKAAWDDTSKTWVCHLLKNGQTEASTLRVRYLVTALGLLSKQNFPAIEGLQTFKGQLTHTGSWKPDVETVGKNVGVIGTGSTGVQVITDLGSKAKRLVCFQRNAQYSVPSGDGPVHPGYREQINANYDTIIEDNKKSICGFGLKESTRSFNSFTPEEREQIFEDLWKQGNGFRFMFGGFNDLTFNREANEAACDFIKRKIQQIVKDPVKARKLLPTELYARRPLCDGGYYKQFNRDNVDVVDLRESPIVRITANGILTADGVEHELDVIIFATGFDAIEGNYMRIEITGSDGTTLQEHWKPAGPRSYMGTTVAGFPNFFVVTGPQGAFCNIPSLIESQVEYITELIAETEKRRQEHKTGVSVEADQSSEDAWVALCENLSTGSLFKEGQSWIFGANVPGKTVATRFYFGGLGMYRQELQKVIDEGFRGYVFRY</sequence>
<dbReference type="Pfam" id="PF00743">
    <property type="entry name" value="FMO-like"/>
    <property type="match status" value="1"/>
</dbReference>
<dbReference type="SUPFAM" id="SSF51905">
    <property type="entry name" value="FAD/NAD(P)-binding domain"/>
    <property type="match status" value="3"/>
</dbReference>
<dbReference type="InterPro" id="IPR036188">
    <property type="entry name" value="FAD/NAD-bd_sf"/>
</dbReference>
<dbReference type="HOGENOM" id="CLU_006937_8_1_1"/>
<evidence type="ECO:0000256" key="3">
    <source>
        <dbReference type="ARBA" id="ARBA00022857"/>
    </source>
</evidence>
<dbReference type="GeneID" id="25305568"/>
<proteinExistence type="predicted"/>
<dbReference type="GO" id="GO:0050660">
    <property type="term" value="F:flavin adenine dinucleotide binding"/>
    <property type="evidence" value="ECO:0007669"/>
    <property type="project" value="InterPro"/>
</dbReference>
<dbReference type="VEuPathDB" id="FungiDB:Z517_06078"/>
<dbReference type="Gene3D" id="3.50.50.60">
    <property type="entry name" value="FAD/NAD(P)-binding domain"/>
    <property type="match status" value="2"/>
</dbReference>
<keyword evidence="6" id="KW-1185">Reference proteome</keyword>
<evidence type="ECO:0000313" key="5">
    <source>
        <dbReference type="EMBL" id="KIW79466.1"/>
    </source>
</evidence>
<gene>
    <name evidence="5" type="ORF">Z517_06078</name>
</gene>
<dbReference type="Proteomes" id="UP000053029">
    <property type="component" value="Unassembled WGS sequence"/>
</dbReference>
<dbReference type="OrthoDB" id="66881at2759"/>
<dbReference type="GO" id="GO:0004499">
    <property type="term" value="F:N,N-dimethylaniline monooxygenase activity"/>
    <property type="evidence" value="ECO:0007669"/>
    <property type="project" value="InterPro"/>
</dbReference>
<reference evidence="5 6" key="1">
    <citation type="submission" date="2015-01" db="EMBL/GenBank/DDBJ databases">
        <title>The Genome Sequence of Fonsecaea pedrosoi CBS 271.37.</title>
        <authorList>
            <consortium name="The Broad Institute Genomics Platform"/>
            <person name="Cuomo C."/>
            <person name="de Hoog S."/>
            <person name="Gorbushina A."/>
            <person name="Stielow B."/>
            <person name="Teixiera M."/>
            <person name="Abouelleil A."/>
            <person name="Chapman S.B."/>
            <person name="Priest M."/>
            <person name="Young S.K."/>
            <person name="Wortman J."/>
            <person name="Nusbaum C."/>
            <person name="Birren B."/>
        </authorList>
    </citation>
    <scope>NUCLEOTIDE SEQUENCE [LARGE SCALE GENOMIC DNA]</scope>
    <source>
        <strain evidence="5 6">CBS 271.37</strain>
    </source>
</reference>
<evidence type="ECO:0000256" key="1">
    <source>
        <dbReference type="ARBA" id="ARBA00022630"/>
    </source>
</evidence>
<evidence type="ECO:0000256" key="2">
    <source>
        <dbReference type="ARBA" id="ARBA00022827"/>
    </source>
</evidence>
<dbReference type="InterPro" id="IPR020946">
    <property type="entry name" value="Flavin_mOase-like"/>
</dbReference>
<keyword evidence="2" id="KW-0274">FAD</keyword>
<dbReference type="PANTHER" id="PTHR43098">
    <property type="entry name" value="L-ORNITHINE N(5)-MONOOXYGENASE-RELATED"/>
    <property type="match status" value="1"/>
</dbReference>
<keyword evidence="4" id="KW-0560">Oxidoreductase</keyword>
<dbReference type="EMBL" id="KN846972">
    <property type="protein sequence ID" value="KIW79466.1"/>
    <property type="molecule type" value="Genomic_DNA"/>
</dbReference>
<accession>A0A0D2DNZ2</accession>